<keyword evidence="1" id="KW-0175">Coiled coil</keyword>
<comment type="caution">
    <text evidence="2">The sequence shown here is derived from an EMBL/GenBank/DDBJ whole genome shotgun (WGS) entry which is preliminary data.</text>
</comment>
<proteinExistence type="predicted"/>
<feature type="coiled-coil region" evidence="1">
    <location>
        <begin position="3"/>
        <end position="30"/>
    </location>
</feature>
<dbReference type="OrthoDB" id="2800057at2759"/>
<dbReference type="AlphaFoldDB" id="A0A9P3GJG4"/>
<gene>
    <name evidence="2" type="ORF">PsYK624_124960</name>
</gene>
<evidence type="ECO:0000256" key="1">
    <source>
        <dbReference type="SAM" id="Coils"/>
    </source>
</evidence>
<dbReference type="EMBL" id="BPQB01000058">
    <property type="protein sequence ID" value="GJE96302.1"/>
    <property type="molecule type" value="Genomic_DNA"/>
</dbReference>
<evidence type="ECO:0008006" key="4">
    <source>
        <dbReference type="Google" id="ProtNLM"/>
    </source>
</evidence>
<keyword evidence="3" id="KW-1185">Reference proteome</keyword>
<reference evidence="2 3" key="1">
    <citation type="submission" date="2021-08" db="EMBL/GenBank/DDBJ databases">
        <title>Draft Genome Sequence of Phanerochaete sordida strain YK-624.</title>
        <authorList>
            <person name="Mori T."/>
            <person name="Dohra H."/>
            <person name="Suzuki T."/>
            <person name="Kawagishi H."/>
            <person name="Hirai H."/>
        </authorList>
    </citation>
    <scope>NUCLEOTIDE SEQUENCE [LARGE SCALE GENOMIC DNA]</scope>
    <source>
        <strain evidence="2 3">YK-624</strain>
    </source>
</reference>
<dbReference type="Gene3D" id="3.80.10.10">
    <property type="entry name" value="Ribonuclease Inhibitor"/>
    <property type="match status" value="1"/>
</dbReference>
<dbReference type="InterPro" id="IPR032675">
    <property type="entry name" value="LRR_dom_sf"/>
</dbReference>
<dbReference type="Proteomes" id="UP000703269">
    <property type="component" value="Unassembled WGS sequence"/>
</dbReference>
<accession>A0A9P3GJG4</accession>
<dbReference type="SUPFAM" id="SSF52047">
    <property type="entry name" value="RNI-like"/>
    <property type="match status" value="1"/>
</dbReference>
<evidence type="ECO:0000313" key="2">
    <source>
        <dbReference type="EMBL" id="GJE96302.1"/>
    </source>
</evidence>
<name>A0A9P3GJG4_9APHY</name>
<protein>
    <recommendedName>
        <fullName evidence="4">F-box domain-containing protein</fullName>
    </recommendedName>
</protein>
<evidence type="ECO:0000313" key="3">
    <source>
        <dbReference type="Proteomes" id="UP000703269"/>
    </source>
</evidence>
<sequence>MLVEERRMRLGALRQECLELEAQLRQKRQEMSQLAPVYTLPGEIVAMTLTLAYQHRFPFCRLDDGRPHTNSPIVISHVSRWWRKQALQLPFIWACIHVTHEQPPRFAEMIKAYVARSRDLPLSVSFQCTKRDPDAGHDHDRPFFPQIPWAEFYVDYWPRFKASWDFLLEENHRWKNCSIYLGHQESTLQIISSLRGSHLPLLEYLGISVGDEDYPNVGLRIEAPNLTDIRTEGWSLVVREPHTLFHHLTDVKIHGLSCGIGRLMTVLAEAAGTLERLSLSDGHFQHDDLPDTVPSPVLPKLTYLVMESIEDVDLHGDQRTLPTICRAAVVLETLIITSLNDLCSGRIRLPQLRTLVLAHSYSSIPANGTELFLATPSLETLQLSTVWELPLWLHEAIATDTAAGACRAWPKMHSMVLLNVFDLQAIRAFAQHRVGIGKPLRRLVLSDGPLVEDGLAALEEVQLLEVAVHSQVLNETWALMGSPSLWWDVDADKPAFVPWKGSFSFDDQFDRQPGMRWRLVRE</sequence>
<organism evidence="2 3">
    <name type="scientific">Phanerochaete sordida</name>
    <dbReference type="NCBI Taxonomy" id="48140"/>
    <lineage>
        <taxon>Eukaryota</taxon>
        <taxon>Fungi</taxon>
        <taxon>Dikarya</taxon>
        <taxon>Basidiomycota</taxon>
        <taxon>Agaricomycotina</taxon>
        <taxon>Agaricomycetes</taxon>
        <taxon>Polyporales</taxon>
        <taxon>Phanerochaetaceae</taxon>
        <taxon>Phanerochaete</taxon>
    </lineage>
</organism>